<sequence>MSNFAGSAVVSFLIAVIGIAFGQLIKSDLIATRLGTIIAGGLSSVVFVFLLTALSNLEMAFLGSQAKAGLAEVSVALIISLLVSASIHRVAVTVTDASWS</sequence>
<name>A0A0N4UWW7_ENTVE</name>
<dbReference type="EMBL" id="UXUI01007255">
    <property type="protein sequence ID" value="VDD86565.1"/>
    <property type="molecule type" value="Genomic_DNA"/>
</dbReference>
<organism evidence="9">
    <name type="scientific">Enterobius vermicularis</name>
    <name type="common">Human pinworm</name>
    <dbReference type="NCBI Taxonomy" id="51028"/>
    <lineage>
        <taxon>Eukaryota</taxon>
        <taxon>Metazoa</taxon>
        <taxon>Ecdysozoa</taxon>
        <taxon>Nematoda</taxon>
        <taxon>Chromadorea</taxon>
        <taxon>Rhabditida</taxon>
        <taxon>Spirurina</taxon>
        <taxon>Oxyuridomorpha</taxon>
        <taxon>Oxyuroidea</taxon>
        <taxon>Oxyuridae</taxon>
        <taxon>Enterobius</taxon>
    </lineage>
</organism>
<evidence type="ECO:0000313" key="7">
    <source>
        <dbReference type="EMBL" id="VDD86565.1"/>
    </source>
</evidence>
<evidence type="ECO:0000256" key="1">
    <source>
        <dbReference type="ARBA" id="ARBA00004141"/>
    </source>
</evidence>
<comment type="subcellular location">
    <subcellularLocation>
        <location evidence="1">Membrane</location>
        <topology evidence="1">Multi-pass membrane protein</topology>
    </subcellularLocation>
</comment>
<evidence type="ECO:0000256" key="2">
    <source>
        <dbReference type="ARBA" id="ARBA00007279"/>
    </source>
</evidence>
<dbReference type="GO" id="GO:0016020">
    <property type="term" value="C:membrane"/>
    <property type="evidence" value="ECO:0007669"/>
    <property type="project" value="UniProtKB-SubCell"/>
</dbReference>
<dbReference type="OrthoDB" id="1111004at2759"/>
<feature type="transmembrane region" description="Helical" evidence="6">
    <location>
        <begin position="38"/>
        <end position="57"/>
    </location>
</feature>
<keyword evidence="8" id="KW-1185">Reference proteome</keyword>
<proteinExistence type="inferred from homology"/>
<evidence type="ECO:0000256" key="3">
    <source>
        <dbReference type="ARBA" id="ARBA00022692"/>
    </source>
</evidence>
<reference evidence="9" key="1">
    <citation type="submission" date="2017-02" db="UniProtKB">
        <authorList>
            <consortium name="WormBaseParasite"/>
        </authorList>
    </citation>
    <scope>IDENTIFICATION</scope>
</reference>
<feature type="transmembrane region" description="Helical" evidence="6">
    <location>
        <begin position="69"/>
        <end position="91"/>
    </location>
</feature>
<dbReference type="InterPro" id="IPR018614">
    <property type="entry name" value="KRTCAP2"/>
</dbReference>
<dbReference type="PANTHER" id="PTHR32001:SF1">
    <property type="entry name" value="KERATINOCYTE-ASSOCIATED PROTEIN 2"/>
    <property type="match status" value="1"/>
</dbReference>
<dbReference type="Pfam" id="PF09775">
    <property type="entry name" value="Keratin_assoc"/>
    <property type="match status" value="1"/>
</dbReference>
<keyword evidence="5 6" id="KW-0472">Membrane</keyword>
<evidence type="ECO:0000256" key="4">
    <source>
        <dbReference type="ARBA" id="ARBA00022989"/>
    </source>
</evidence>
<keyword evidence="4 6" id="KW-1133">Transmembrane helix</keyword>
<dbReference type="Proteomes" id="UP000274131">
    <property type="component" value="Unassembled WGS sequence"/>
</dbReference>
<dbReference type="PANTHER" id="PTHR32001">
    <property type="entry name" value="KERATINOCYTE-ASSOCIATED PROTEIN 2"/>
    <property type="match status" value="1"/>
</dbReference>
<reference evidence="7 8" key="2">
    <citation type="submission" date="2018-10" db="EMBL/GenBank/DDBJ databases">
        <authorList>
            <consortium name="Pathogen Informatics"/>
        </authorList>
    </citation>
    <scope>NUCLEOTIDE SEQUENCE [LARGE SCALE GENOMIC DNA]</scope>
</reference>
<accession>A0A0N4UWW7</accession>
<dbReference type="WBParaSite" id="EVEC_0000200001-mRNA-1">
    <property type="protein sequence ID" value="EVEC_0000200001-mRNA-1"/>
    <property type="gene ID" value="EVEC_0000200001"/>
</dbReference>
<gene>
    <name evidence="7" type="ORF">EVEC_LOCUS1708</name>
</gene>
<comment type="similarity">
    <text evidence="2">Belongs to the KRTCAP2 family.</text>
</comment>
<evidence type="ECO:0000256" key="5">
    <source>
        <dbReference type="ARBA" id="ARBA00023136"/>
    </source>
</evidence>
<evidence type="ECO:0000256" key="6">
    <source>
        <dbReference type="SAM" id="Phobius"/>
    </source>
</evidence>
<evidence type="ECO:0000313" key="8">
    <source>
        <dbReference type="Proteomes" id="UP000274131"/>
    </source>
</evidence>
<dbReference type="STRING" id="51028.A0A0N4UWW7"/>
<evidence type="ECO:0000313" key="9">
    <source>
        <dbReference type="WBParaSite" id="EVEC_0000200001-mRNA-1"/>
    </source>
</evidence>
<keyword evidence="3 6" id="KW-0812">Transmembrane</keyword>
<dbReference type="AlphaFoldDB" id="A0A0N4UWW7"/>
<protein>
    <submittedName>
        <fullName evidence="9">Dolichyl-diphosphooligosaccharide--protein glycosyltransferase subunit KCP2</fullName>
    </submittedName>
</protein>